<keyword evidence="2 5" id="KW-0812">Transmembrane</keyword>
<dbReference type="InterPro" id="IPR036640">
    <property type="entry name" value="ABC1_TM_sf"/>
</dbReference>
<evidence type="ECO:0000313" key="9">
    <source>
        <dbReference type="Proteomes" id="UP000053820"/>
    </source>
</evidence>
<feature type="signal peptide" evidence="6">
    <location>
        <begin position="1"/>
        <end position="18"/>
    </location>
</feature>
<dbReference type="Gene3D" id="1.20.1560.10">
    <property type="entry name" value="ABC transporter type 1, transmembrane domain"/>
    <property type="match status" value="1"/>
</dbReference>
<name>A0A0C9WFL6_9AGAM</name>
<accession>A0A0C9WFL6</accession>
<feature type="domain" description="ABC transmembrane type-1" evidence="7">
    <location>
        <begin position="1"/>
        <end position="174"/>
    </location>
</feature>
<feature type="transmembrane region" description="Helical" evidence="5">
    <location>
        <begin position="102"/>
        <end position="127"/>
    </location>
</feature>
<dbReference type="InterPro" id="IPR039421">
    <property type="entry name" value="Type_1_exporter"/>
</dbReference>
<gene>
    <name evidence="8" type="ORF">HYDPIDRAFT_89521</name>
</gene>
<feature type="chain" id="PRO_5002205940" description="ABC transmembrane type-1 domain-containing protein" evidence="6">
    <location>
        <begin position="19"/>
        <end position="188"/>
    </location>
</feature>
<evidence type="ECO:0000256" key="4">
    <source>
        <dbReference type="ARBA" id="ARBA00023136"/>
    </source>
</evidence>
<dbReference type="InterPro" id="IPR011527">
    <property type="entry name" value="ABC1_TM_dom"/>
</dbReference>
<evidence type="ECO:0000256" key="5">
    <source>
        <dbReference type="SAM" id="Phobius"/>
    </source>
</evidence>
<evidence type="ECO:0000256" key="1">
    <source>
        <dbReference type="ARBA" id="ARBA00004141"/>
    </source>
</evidence>
<keyword evidence="3 5" id="KW-1133">Transmembrane helix</keyword>
<dbReference type="Pfam" id="PF00664">
    <property type="entry name" value="ABC_membrane"/>
    <property type="match status" value="1"/>
</dbReference>
<evidence type="ECO:0000256" key="3">
    <source>
        <dbReference type="ARBA" id="ARBA00022989"/>
    </source>
</evidence>
<keyword evidence="6" id="KW-0732">Signal</keyword>
<evidence type="ECO:0000259" key="7">
    <source>
        <dbReference type="PROSITE" id="PS50929"/>
    </source>
</evidence>
<dbReference type="GO" id="GO:0005524">
    <property type="term" value="F:ATP binding"/>
    <property type="evidence" value="ECO:0007669"/>
    <property type="project" value="InterPro"/>
</dbReference>
<evidence type="ECO:0000313" key="8">
    <source>
        <dbReference type="EMBL" id="KIJ64941.1"/>
    </source>
</evidence>
<dbReference type="AlphaFoldDB" id="A0A0C9WFL6"/>
<dbReference type="HOGENOM" id="CLU_108163_0_0_1"/>
<protein>
    <recommendedName>
        <fullName evidence="7">ABC transmembrane type-1 domain-containing protein</fullName>
    </recommendedName>
</protein>
<comment type="subcellular location">
    <subcellularLocation>
        <location evidence="1">Membrane</location>
        <topology evidence="1">Multi-pass membrane protein</topology>
    </subcellularLocation>
</comment>
<feature type="transmembrane region" description="Helical" evidence="5">
    <location>
        <begin position="28"/>
        <end position="50"/>
    </location>
</feature>
<dbReference type="PROSITE" id="PS50929">
    <property type="entry name" value="ABC_TM1F"/>
    <property type="match status" value="1"/>
</dbReference>
<organism evidence="8 9">
    <name type="scientific">Hydnomerulius pinastri MD-312</name>
    <dbReference type="NCBI Taxonomy" id="994086"/>
    <lineage>
        <taxon>Eukaryota</taxon>
        <taxon>Fungi</taxon>
        <taxon>Dikarya</taxon>
        <taxon>Basidiomycota</taxon>
        <taxon>Agaricomycotina</taxon>
        <taxon>Agaricomycetes</taxon>
        <taxon>Agaricomycetidae</taxon>
        <taxon>Boletales</taxon>
        <taxon>Boletales incertae sedis</taxon>
        <taxon>Leucogyrophana</taxon>
    </lineage>
</organism>
<keyword evidence="4 5" id="KW-0472">Membrane</keyword>
<evidence type="ECO:0000256" key="2">
    <source>
        <dbReference type="ARBA" id="ARBA00022692"/>
    </source>
</evidence>
<proteinExistence type="predicted"/>
<dbReference type="GO" id="GO:0140359">
    <property type="term" value="F:ABC-type transporter activity"/>
    <property type="evidence" value="ECO:0007669"/>
    <property type="project" value="InterPro"/>
</dbReference>
<dbReference type="EMBL" id="KN839845">
    <property type="protein sequence ID" value="KIJ64941.1"/>
    <property type="molecule type" value="Genomic_DNA"/>
</dbReference>
<reference evidence="8 9" key="1">
    <citation type="submission" date="2014-04" db="EMBL/GenBank/DDBJ databases">
        <title>Evolutionary Origins and Diversification of the Mycorrhizal Mutualists.</title>
        <authorList>
            <consortium name="DOE Joint Genome Institute"/>
            <consortium name="Mycorrhizal Genomics Consortium"/>
            <person name="Kohler A."/>
            <person name="Kuo A."/>
            <person name="Nagy L.G."/>
            <person name="Floudas D."/>
            <person name="Copeland A."/>
            <person name="Barry K.W."/>
            <person name="Cichocki N."/>
            <person name="Veneault-Fourrey C."/>
            <person name="LaButti K."/>
            <person name="Lindquist E.A."/>
            <person name="Lipzen A."/>
            <person name="Lundell T."/>
            <person name="Morin E."/>
            <person name="Murat C."/>
            <person name="Riley R."/>
            <person name="Ohm R."/>
            <person name="Sun H."/>
            <person name="Tunlid A."/>
            <person name="Henrissat B."/>
            <person name="Grigoriev I.V."/>
            <person name="Hibbett D.S."/>
            <person name="Martin F."/>
        </authorList>
    </citation>
    <scope>NUCLEOTIDE SEQUENCE [LARGE SCALE GENOMIC DNA]</scope>
    <source>
        <strain evidence="8 9">MD-312</strain>
    </source>
</reference>
<dbReference type="OrthoDB" id="3164709at2759"/>
<feature type="transmembrane region" description="Helical" evidence="5">
    <location>
        <begin position="133"/>
        <end position="154"/>
    </location>
</feature>
<keyword evidence="9" id="KW-1185">Reference proteome</keyword>
<dbReference type="GO" id="GO:0016020">
    <property type="term" value="C:membrane"/>
    <property type="evidence" value="ECO:0007669"/>
    <property type="project" value="UniProtKB-SubCell"/>
</dbReference>
<dbReference type="PANTHER" id="PTHR43394">
    <property type="entry name" value="ATP-DEPENDENT PERMEASE MDL1, MITOCHONDRIAL"/>
    <property type="match status" value="1"/>
</dbReference>
<sequence>MTPIFSFLLSRLMFEVSANPADASIINSYGGLVLGIAALDGLLLGSKYFLMETSAIRWVTRLRNTAFARVLSQDKTFFDRPTNAPASLAQVLVKDADDARSLVAVVMGQCVVVIAMMGLGLVWAMVWGWQLTLVGMAIGPVFVGVMGVQSGLVAKAEVRNKRAREEVARVYYEVRFLHLIFFGGEDLC</sequence>
<dbReference type="SUPFAM" id="SSF90123">
    <property type="entry name" value="ABC transporter transmembrane region"/>
    <property type="match status" value="1"/>
</dbReference>
<dbReference type="Proteomes" id="UP000053820">
    <property type="component" value="Unassembled WGS sequence"/>
</dbReference>
<evidence type="ECO:0000256" key="6">
    <source>
        <dbReference type="SAM" id="SignalP"/>
    </source>
</evidence>